<dbReference type="KEGG" id="pman:OU5_P0036"/>
<dbReference type="RefSeq" id="WP_010465802.1">
    <property type="nucleotide sequence ID" value="NZ_CP005961.1"/>
</dbReference>
<dbReference type="HOGENOM" id="CLU_1766422_0_0_6"/>
<accession>A0A024ELM6</accession>
<organism evidence="1 2">
    <name type="scientific">Pseudomonas mandelii JR-1</name>
    <dbReference type="NCBI Taxonomy" id="1147786"/>
    <lineage>
        <taxon>Bacteria</taxon>
        <taxon>Pseudomonadati</taxon>
        <taxon>Pseudomonadota</taxon>
        <taxon>Gammaproteobacteria</taxon>
        <taxon>Pseudomonadales</taxon>
        <taxon>Pseudomonadaceae</taxon>
        <taxon>Pseudomonas</taxon>
    </lineage>
</organism>
<geneLocation type="plasmid" evidence="2"/>
<dbReference type="EMBL" id="CP005961">
    <property type="protein sequence ID" value="AHZ73288.1"/>
    <property type="molecule type" value="Genomic_DNA"/>
</dbReference>
<dbReference type="Proteomes" id="UP000026913">
    <property type="component" value="Plasmid unnamed"/>
</dbReference>
<evidence type="ECO:0000313" key="2">
    <source>
        <dbReference type="Proteomes" id="UP000026913"/>
    </source>
</evidence>
<reference evidence="1 2" key="1">
    <citation type="journal article" date="2012" name="J. Bacteriol.">
        <title>Genome sequence of cold-adapted Pseudomonas mandelii strain JR-1.</title>
        <authorList>
            <person name="Jang S.H."/>
            <person name="Kim J."/>
            <person name="Kim J."/>
            <person name="Hong S."/>
            <person name="Lee C."/>
        </authorList>
    </citation>
    <scope>NUCLEOTIDE SEQUENCE [LARGE SCALE GENOMIC DNA]</scope>
    <source>
        <strain evidence="1 2">JR-1</strain>
        <plasmid evidence="2">Plasmid</plasmid>
    </source>
</reference>
<sequence>MDRLKQHVERFMDDLVSLLKITDPTAWEAGKELFEGSVDRDQLAVDYLIGQPVILQNISQRALCAAGFSESSFVQRISNGGVYRLQSRQITYDDRGLPLAVQLVGVPVHHVGRDVPPEGPNLIGRLDEFVSMETGKQIHGSELLDLL</sequence>
<protein>
    <submittedName>
        <fullName evidence="1">Uncharacterized protein</fullName>
    </submittedName>
</protein>
<evidence type="ECO:0000313" key="1">
    <source>
        <dbReference type="EMBL" id="AHZ73288.1"/>
    </source>
</evidence>
<dbReference type="AlphaFoldDB" id="A0A024ELM6"/>
<gene>
    <name evidence="1" type="ORF">OU5_P0036</name>
</gene>
<name>A0A024ELM6_9PSED</name>
<dbReference type="OrthoDB" id="6930042at2"/>
<proteinExistence type="predicted"/>
<keyword evidence="1" id="KW-0614">Plasmid</keyword>